<name>A0A4S4LTI3_9AGAM</name>
<comment type="caution">
    <text evidence="1">The sequence shown here is derived from an EMBL/GenBank/DDBJ whole genome shotgun (WGS) entry which is preliminary data.</text>
</comment>
<dbReference type="Proteomes" id="UP000310158">
    <property type="component" value="Unassembled WGS sequence"/>
</dbReference>
<sequence>MQSDQPLRHSRKATPCNFCLQFPKDIPFKASAWKTHKPTCIGYRQQVEELARRDQEAPPRAPGEPSLVKKVDLLHEFLRTHDRSILQAAYAAVCHSLGHGDIKKFDYHSNCIHFRLSYRPDCGGNPSIAFRFDSGVLMPLNELDPVCKRNYDQSNESRAEVEANVRSVVGNIFMGLLPILYEWDGSFEWCSRGLVGDRPIAAILAAVPSFMIPPPRHEDWFMRLQFKAEHGHVLRLVGEEPSDDATELSVRIGRVKKERSKWVWVELPNEERAACGYPVFPGIVC</sequence>
<gene>
    <name evidence="1" type="ORF">EW146_g4779</name>
</gene>
<evidence type="ECO:0000313" key="1">
    <source>
        <dbReference type="EMBL" id="THH15744.1"/>
    </source>
</evidence>
<dbReference type="OrthoDB" id="2778465at2759"/>
<organism evidence="1 2">
    <name type="scientific">Bondarzewia mesenterica</name>
    <dbReference type="NCBI Taxonomy" id="1095465"/>
    <lineage>
        <taxon>Eukaryota</taxon>
        <taxon>Fungi</taxon>
        <taxon>Dikarya</taxon>
        <taxon>Basidiomycota</taxon>
        <taxon>Agaricomycotina</taxon>
        <taxon>Agaricomycetes</taxon>
        <taxon>Russulales</taxon>
        <taxon>Bondarzewiaceae</taxon>
        <taxon>Bondarzewia</taxon>
    </lineage>
</organism>
<dbReference type="AlphaFoldDB" id="A0A4S4LTI3"/>
<protein>
    <submittedName>
        <fullName evidence="1">Uncharacterized protein</fullName>
    </submittedName>
</protein>
<proteinExistence type="predicted"/>
<evidence type="ECO:0000313" key="2">
    <source>
        <dbReference type="Proteomes" id="UP000310158"/>
    </source>
</evidence>
<keyword evidence="2" id="KW-1185">Reference proteome</keyword>
<dbReference type="EMBL" id="SGPL01000193">
    <property type="protein sequence ID" value="THH15744.1"/>
    <property type="molecule type" value="Genomic_DNA"/>
</dbReference>
<reference evidence="1 2" key="1">
    <citation type="submission" date="2019-02" db="EMBL/GenBank/DDBJ databases">
        <title>Genome sequencing of the rare red list fungi Bondarzewia mesenterica.</title>
        <authorList>
            <person name="Buettner E."/>
            <person name="Kellner H."/>
        </authorList>
    </citation>
    <scope>NUCLEOTIDE SEQUENCE [LARGE SCALE GENOMIC DNA]</scope>
    <source>
        <strain evidence="1 2">DSM 108281</strain>
    </source>
</reference>
<accession>A0A4S4LTI3</accession>